<organism evidence="2 3">
    <name type="scientific">Thelonectria olida</name>
    <dbReference type="NCBI Taxonomy" id="1576542"/>
    <lineage>
        <taxon>Eukaryota</taxon>
        <taxon>Fungi</taxon>
        <taxon>Dikarya</taxon>
        <taxon>Ascomycota</taxon>
        <taxon>Pezizomycotina</taxon>
        <taxon>Sordariomycetes</taxon>
        <taxon>Hypocreomycetidae</taxon>
        <taxon>Hypocreales</taxon>
        <taxon>Nectriaceae</taxon>
        <taxon>Thelonectria</taxon>
    </lineage>
</organism>
<proteinExistence type="predicted"/>
<keyword evidence="3" id="KW-1185">Reference proteome</keyword>
<dbReference type="AlphaFoldDB" id="A0A9P8VQE2"/>
<gene>
    <name evidence="2" type="ORF">B0T10DRAFT_466200</name>
</gene>
<keyword evidence="1" id="KW-1133">Transmembrane helix</keyword>
<dbReference type="EMBL" id="JAGPYM010000046">
    <property type="protein sequence ID" value="KAH6873413.1"/>
    <property type="molecule type" value="Genomic_DNA"/>
</dbReference>
<evidence type="ECO:0000256" key="1">
    <source>
        <dbReference type="SAM" id="Phobius"/>
    </source>
</evidence>
<feature type="transmembrane region" description="Helical" evidence="1">
    <location>
        <begin position="44"/>
        <end position="64"/>
    </location>
</feature>
<sequence>MSTSCRTVRAFQPRYTVACCASWEETRLRVPEKAARVRFLLREAWRHVAFCFAFSSILVVAYWGNYFHYSVRWSYGFDSSITSKPVATVTGNGSIDKIEAKKSEVLWIIAPTCKRPQT</sequence>
<evidence type="ECO:0000313" key="3">
    <source>
        <dbReference type="Proteomes" id="UP000777438"/>
    </source>
</evidence>
<keyword evidence="1" id="KW-0472">Membrane</keyword>
<dbReference type="Proteomes" id="UP000777438">
    <property type="component" value="Unassembled WGS sequence"/>
</dbReference>
<protein>
    <submittedName>
        <fullName evidence="2">Uncharacterized protein</fullName>
    </submittedName>
</protein>
<comment type="caution">
    <text evidence="2">The sequence shown here is derived from an EMBL/GenBank/DDBJ whole genome shotgun (WGS) entry which is preliminary data.</text>
</comment>
<reference evidence="2 3" key="1">
    <citation type="journal article" date="2021" name="Nat. Commun.">
        <title>Genetic determinants of endophytism in the Arabidopsis root mycobiome.</title>
        <authorList>
            <person name="Mesny F."/>
            <person name="Miyauchi S."/>
            <person name="Thiergart T."/>
            <person name="Pickel B."/>
            <person name="Atanasova L."/>
            <person name="Karlsson M."/>
            <person name="Huettel B."/>
            <person name="Barry K.W."/>
            <person name="Haridas S."/>
            <person name="Chen C."/>
            <person name="Bauer D."/>
            <person name="Andreopoulos W."/>
            <person name="Pangilinan J."/>
            <person name="LaButti K."/>
            <person name="Riley R."/>
            <person name="Lipzen A."/>
            <person name="Clum A."/>
            <person name="Drula E."/>
            <person name="Henrissat B."/>
            <person name="Kohler A."/>
            <person name="Grigoriev I.V."/>
            <person name="Martin F.M."/>
            <person name="Hacquard S."/>
        </authorList>
    </citation>
    <scope>NUCLEOTIDE SEQUENCE [LARGE SCALE GENOMIC DNA]</scope>
    <source>
        <strain evidence="2 3">MPI-CAGE-CH-0241</strain>
    </source>
</reference>
<name>A0A9P8VQE2_9HYPO</name>
<accession>A0A9P8VQE2</accession>
<keyword evidence="1" id="KW-0812">Transmembrane</keyword>
<evidence type="ECO:0000313" key="2">
    <source>
        <dbReference type="EMBL" id="KAH6873413.1"/>
    </source>
</evidence>